<feature type="transmembrane region" description="Helical" evidence="2">
    <location>
        <begin position="379"/>
        <end position="403"/>
    </location>
</feature>
<evidence type="ECO:0000313" key="4">
    <source>
        <dbReference type="Proteomes" id="UP000823912"/>
    </source>
</evidence>
<feature type="transmembrane region" description="Helical" evidence="2">
    <location>
        <begin position="80"/>
        <end position="99"/>
    </location>
</feature>
<dbReference type="Pfam" id="PF13687">
    <property type="entry name" value="DUF4153"/>
    <property type="match status" value="1"/>
</dbReference>
<feature type="transmembrane region" description="Helical" evidence="2">
    <location>
        <begin position="305"/>
        <end position="330"/>
    </location>
</feature>
<evidence type="ECO:0000256" key="2">
    <source>
        <dbReference type="SAM" id="Phobius"/>
    </source>
</evidence>
<accession>A0A9D1JB69</accession>
<feature type="transmembrane region" description="Helical" evidence="2">
    <location>
        <begin position="409"/>
        <end position="431"/>
    </location>
</feature>
<dbReference type="EMBL" id="DVHM01000149">
    <property type="protein sequence ID" value="HIR71416.1"/>
    <property type="molecule type" value="Genomic_DNA"/>
</dbReference>
<feature type="transmembrane region" description="Helical" evidence="2">
    <location>
        <begin position="134"/>
        <end position="151"/>
    </location>
</feature>
<evidence type="ECO:0000256" key="1">
    <source>
        <dbReference type="SAM" id="MobiDB-lite"/>
    </source>
</evidence>
<feature type="transmembrane region" description="Helical" evidence="2">
    <location>
        <begin position="157"/>
        <end position="176"/>
    </location>
</feature>
<keyword evidence="2" id="KW-0472">Membrane</keyword>
<reference evidence="3" key="1">
    <citation type="submission" date="2020-10" db="EMBL/GenBank/DDBJ databases">
        <authorList>
            <person name="Gilroy R."/>
        </authorList>
    </citation>
    <scope>NUCLEOTIDE SEQUENCE</scope>
    <source>
        <strain evidence="3">ChiSjej5B23-6657</strain>
    </source>
</reference>
<keyword evidence="2" id="KW-1133">Transmembrane helix</keyword>
<feature type="region of interest" description="Disordered" evidence="1">
    <location>
        <begin position="1"/>
        <end position="71"/>
    </location>
</feature>
<feature type="transmembrane region" description="Helical" evidence="2">
    <location>
        <begin position="224"/>
        <end position="247"/>
    </location>
</feature>
<feature type="transmembrane region" description="Helical" evidence="2">
    <location>
        <begin position="105"/>
        <end position="122"/>
    </location>
</feature>
<gene>
    <name evidence="3" type="ORF">IAA55_09055</name>
</gene>
<feature type="transmembrane region" description="Helical" evidence="2">
    <location>
        <begin position="438"/>
        <end position="457"/>
    </location>
</feature>
<evidence type="ECO:0000313" key="3">
    <source>
        <dbReference type="EMBL" id="HIR71416.1"/>
    </source>
</evidence>
<dbReference type="Proteomes" id="UP000823912">
    <property type="component" value="Unassembled WGS sequence"/>
</dbReference>
<sequence>MDEMRQERGPLQENQEEKRQENREEKREEIPRQIYRPRQPEEAAGTERERRKNESGQETVPEWNGRSPQKETAQQKGEHFGLLVFPTLLYAVIYTFLLYDNWASVTMPIFVAATAVYVFYIMKNSGVEIRKRTGWYVLAMALLGISDMLTGNGTIQFFNNLGIFLMLICMLLYNYFDVRGWGFWQYAGSILGAVCGALGQVAEPFSDGAAYFHGAKERKKSRGIYILLGLVIALPILAVVTGLLYSADAVFAQVLRETLNLNPATICLVMLFFLFAFFSAYCGMRYLGKKELDISCKERTRWEPLIAITVTLLVSVVYLMFSGIQIFGLFLGKMALPQGYTYAAYAREGFFQLLAVCLINLVMVLFIQGFFREHGLLKILLTVICGCTYIMAASSAMRMIMYVQVYHLTFLRVLVLWALAVIAILLAGILLQIWKKGFPLFTYGMAAVCVCYLALSFSHVDYFIARYNLAHMDGENSDYGYLMGLSTDAAPAIYDALVKTDAGTNEQMLQEELDAYLVTLEESTEDSIRQFNVSRYYARHLFAQEMEDFAGAVHMSFSNQTEGKIVYVTLHFYNGSSLIGSRELTEADGSSLTFDTIYGKGPGRTGFDFSLTRAELEQMGADTEDLSQLGISASFVDEDGNTCETPVCTVAPQMGNTYELDLYEDYDGTCSFTVYQNYERSMTR</sequence>
<organism evidence="3 4">
    <name type="scientific">Candidatus Pullilachnospira gallistercoris</name>
    <dbReference type="NCBI Taxonomy" id="2840911"/>
    <lineage>
        <taxon>Bacteria</taxon>
        <taxon>Bacillati</taxon>
        <taxon>Bacillota</taxon>
        <taxon>Clostridia</taxon>
        <taxon>Lachnospirales</taxon>
        <taxon>Lachnospiraceae</taxon>
        <taxon>Lachnospiraceae incertae sedis</taxon>
        <taxon>Candidatus Pullilachnospira</taxon>
    </lineage>
</organism>
<feature type="transmembrane region" description="Helical" evidence="2">
    <location>
        <begin position="350"/>
        <end position="367"/>
    </location>
</feature>
<feature type="compositionally biased region" description="Basic and acidic residues" evidence="1">
    <location>
        <begin position="38"/>
        <end position="55"/>
    </location>
</feature>
<reference evidence="3" key="2">
    <citation type="journal article" date="2021" name="PeerJ">
        <title>Extensive microbial diversity within the chicken gut microbiome revealed by metagenomics and culture.</title>
        <authorList>
            <person name="Gilroy R."/>
            <person name="Ravi A."/>
            <person name="Getino M."/>
            <person name="Pursley I."/>
            <person name="Horton D.L."/>
            <person name="Alikhan N.F."/>
            <person name="Baker D."/>
            <person name="Gharbi K."/>
            <person name="Hall N."/>
            <person name="Watson M."/>
            <person name="Adriaenssens E.M."/>
            <person name="Foster-Nyarko E."/>
            <person name="Jarju S."/>
            <person name="Secka A."/>
            <person name="Antonio M."/>
            <person name="Oren A."/>
            <person name="Chaudhuri R.R."/>
            <person name="La Ragione R."/>
            <person name="Hildebrand F."/>
            <person name="Pallen M.J."/>
        </authorList>
    </citation>
    <scope>NUCLEOTIDE SEQUENCE</scope>
    <source>
        <strain evidence="3">ChiSjej5B23-6657</strain>
    </source>
</reference>
<comment type="caution">
    <text evidence="3">The sequence shown here is derived from an EMBL/GenBank/DDBJ whole genome shotgun (WGS) entry which is preliminary data.</text>
</comment>
<feature type="compositionally biased region" description="Basic and acidic residues" evidence="1">
    <location>
        <begin position="1"/>
        <end position="31"/>
    </location>
</feature>
<dbReference type="InterPro" id="IPR025291">
    <property type="entry name" value="DUF4153"/>
</dbReference>
<feature type="transmembrane region" description="Helical" evidence="2">
    <location>
        <begin position="259"/>
        <end position="284"/>
    </location>
</feature>
<name>A0A9D1JB69_9FIRM</name>
<protein>
    <submittedName>
        <fullName evidence="3">DUF4173 domain-containing protein</fullName>
    </submittedName>
</protein>
<proteinExistence type="predicted"/>
<keyword evidence="2" id="KW-0812">Transmembrane</keyword>
<dbReference type="AlphaFoldDB" id="A0A9D1JB69"/>